<keyword evidence="8" id="KW-1185">Reference proteome</keyword>
<name>A0ABV5IJQ5_9ACTN</name>
<dbReference type="PANTHER" id="PTHR11959:SF1">
    <property type="entry name" value="4-HYDROXYPHENYLPYRUVATE DIOXYGENASE"/>
    <property type="match status" value="1"/>
</dbReference>
<dbReference type="InterPro" id="IPR041736">
    <property type="entry name" value="4OHPhenylPyrv_dOase_N"/>
</dbReference>
<dbReference type="SUPFAM" id="SSF54593">
    <property type="entry name" value="Glyoxalase/Bleomycin resistance protein/Dihydroxybiphenyl dioxygenase"/>
    <property type="match status" value="1"/>
</dbReference>
<dbReference type="NCBIfam" id="TIGR01263">
    <property type="entry name" value="4HPPD"/>
    <property type="match status" value="1"/>
</dbReference>
<dbReference type="InterPro" id="IPR004360">
    <property type="entry name" value="Glyas_Fos-R_dOase_dom"/>
</dbReference>
<accession>A0ABV5IJQ5</accession>
<keyword evidence="3" id="KW-0479">Metal-binding</keyword>
<evidence type="ECO:0000259" key="6">
    <source>
        <dbReference type="PROSITE" id="PS51819"/>
    </source>
</evidence>
<feature type="domain" description="VOC" evidence="6">
    <location>
        <begin position="161"/>
        <end position="312"/>
    </location>
</feature>
<evidence type="ECO:0000313" key="7">
    <source>
        <dbReference type="EMBL" id="MFB9204765.1"/>
    </source>
</evidence>
<dbReference type="CDD" id="cd08342">
    <property type="entry name" value="HPPD_N_like"/>
    <property type="match status" value="1"/>
</dbReference>
<dbReference type="EMBL" id="JBHMEI010000020">
    <property type="protein sequence ID" value="MFB9204765.1"/>
    <property type="molecule type" value="Genomic_DNA"/>
</dbReference>
<dbReference type="PIRSF" id="PIRSF009283">
    <property type="entry name" value="HPP_dOase"/>
    <property type="match status" value="1"/>
</dbReference>
<evidence type="ECO:0000313" key="8">
    <source>
        <dbReference type="Proteomes" id="UP001589647"/>
    </source>
</evidence>
<dbReference type="PROSITE" id="PS51819">
    <property type="entry name" value="VOC"/>
    <property type="match status" value="2"/>
</dbReference>
<dbReference type="Pfam" id="PF00903">
    <property type="entry name" value="Glyoxalase"/>
    <property type="match status" value="1"/>
</dbReference>
<keyword evidence="7" id="KW-0223">Dioxygenase</keyword>
<keyword evidence="7" id="KW-0560">Oxidoreductase</keyword>
<comment type="similarity">
    <text evidence="2">Belongs to the 4HPPD family.</text>
</comment>
<dbReference type="PANTHER" id="PTHR11959">
    <property type="entry name" value="4-HYDROXYPHENYLPYRUVATE DIOXYGENASE"/>
    <property type="match status" value="1"/>
</dbReference>
<evidence type="ECO:0000256" key="2">
    <source>
        <dbReference type="ARBA" id="ARBA00005877"/>
    </source>
</evidence>
<evidence type="ECO:0000256" key="4">
    <source>
        <dbReference type="ARBA" id="ARBA00022737"/>
    </source>
</evidence>
<dbReference type="InterPro" id="IPR037523">
    <property type="entry name" value="VOC_core"/>
</dbReference>
<dbReference type="GO" id="GO:0003868">
    <property type="term" value="F:4-hydroxyphenylpyruvate dioxygenase activity"/>
    <property type="evidence" value="ECO:0007669"/>
    <property type="project" value="UniProtKB-EC"/>
</dbReference>
<dbReference type="Pfam" id="PF13669">
    <property type="entry name" value="Glyoxalase_4"/>
    <property type="match status" value="1"/>
</dbReference>
<feature type="domain" description="VOC" evidence="6">
    <location>
        <begin position="11"/>
        <end position="133"/>
    </location>
</feature>
<sequence>MATTTIFNDLRLDHLGFYVGDLEAESARLGATLGLAPYAAAGDALSRSVALGVNRIRLVLTQPIAAAHPGAGYLDRHGDGVADVALGVPDAAAAYHEAVRRGARPFAAPAERDGIVTAAIYGFGDVLHTFVQRLAGAGERTLPGFLGDTRQQAGADLGLLEVDHLAVCVPAGELDATVAFYRRVLGFELTFAERIAVGSQAMTTKVVRSHGGEVTFTLIEPDVTRTPGHIDEFLRDHGGAGVQHLALAAADIVAAVEATAARGVEFLTAPDVYYSLLAERVRPVKYRLEDLGRLNILVDEDHDGQLYQIFARSTHPRDTFFFELIERLGARSFGGGNISALYRAVELQRSGRRDARTEAAA</sequence>
<dbReference type="InterPro" id="IPR005956">
    <property type="entry name" value="4OHPhenylPyrv_dOase"/>
</dbReference>
<evidence type="ECO:0000256" key="3">
    <source>
        <dbReference type="ARBA" id="ARBA00022723"/>
    </source>
</evidence>
<dbReference type="EC" id="1.13.11.27" evidence="7"/>
<reference evidence="7 8" key="1">
    <citation type="submission" date="2024-09" db="EMBL/GenBank/DDBJ databases">
        <authorList>
            <person name="Sun Q."/>
            <person name="Mori K."/>
        </authorList>
    </citation>
    <scope>NUCLEOTIDE SEQUENCE [LARGE SCALE GENOMIC DNA]</scope>
    <source>
        <strain evidence="7 8">CCM 3426</strain>
    </source>
</reference>
<dbReference type="InterPro" id="IPR029068">
    <property type="entry name" value="Glyas_Bleomycin-R_OHBP_Dase"/>
</dbReference>
<dbReference type="Proteomes" id="UP001589647">
    <property type="component" value="Unassembled WGS sequence"/>
</dbReference>
<dbReference type="RefSeq" id="WP_189650306.1">
    <property type="nucleotide sequence ID" value="NZ_BMRC01000013.1"/>
</dbReference>
<keyword evidence="5" id="KW-0408">Iron</keyword>
<evidence type="ECO:0000256" key="5">
    <source>
        <dbReference type="ARBA" id="ARBA00023004"/>
    </source>
</evidence>
<gene>
    <name evidence="7" type="primary">hppD</name>
    <name evidence="7" type="ORF">ACFFV7_26470</name>
</gene>
<evidence type="ECO:0000256" key="1">
    <source>
        <dbReference type="ARBA" id="ARBA00001962"/>
    </source>
</evidence>
<proteinExistence type="inferred from homology"/>
<dbReference type="Gene3D" id="3.10.180.10">
    <property type="entry name" value="2,3-Dihydroxybiphenyl 1,2-Dioxygenase, domain 1"/>
    <property type="match status" value="2"/>
</dbReference>
<keyword evidence="4" id="KW-0677">Repeat</keyword>
<organism evidence="7 8">
    <name type="scientific">Nonomuraea spiralis</name>
    <dbReference type="NCBI Taxonomy" id="46182"/>
    <lineage>
        <taxon>Bacteria</taxon>
        <taxon>Bacillati</taxon>
        <taxon>Actinomycetota</taxon>
        <taxon>Actinomycetes</taxon>
        <taxon>Streptosporangiales</taxon>
        <taxon>Streptosporangiaceae</taxon>
        <taxon>Nonomuraea</taxon>
    </lineage>
</organism>
<protein>
    <submittedName>
        <fullName evidence="7">4-hydroxyphenylpyruvate dioxygenase</fullName>
        <ecNumber evidence="7">1.13.11.27</ecNumber>
    </submittedName>
</protein>
<comment type="caution">
    <text evidence="7">The sequence shown here is derived from an EMBL/GenBank/DDBJ whole genome shotgun (WGS) entry which is preliminary data.</text>
</comment>
<comment type="cofactor">
    <cofactor evidence="1">
        <name>Fe cation</name>
        <dbReference type="ChEBI" id="CHEBI:24875"/>
    </cofactor>
</comment>